<reference evidence="2" key="1">
    <citation type="submission" date="2012-08" db="EMBL/GenBank/DDBJ databases">
        <title>The Genome Sequence of Wuchereria bancrofti.</title>
        <authorList>
            <person name="Nutman T.B."/>
            <person name="Fink D.L."/>
            <person name="Russ C."/>
            <person name="Young S."/>
            <person name="Zeng Q."/>
            <person name="Koehrsen M."/>
            <person name="Alvarado L."/>
            <person name="Berlin A."/>
            <person name="Chapman S.B."/>
            <person name="Chen Z."/>
            <person name="Freedman E."/>
            <person name="Gellesch M."/>
            <person name="Goldberg J."/>
            <person name="Griggs A."/>
            <person name="Gujja S."/>
            <person name="Heilman E.R."/>
            <person name="Heiman D."/>
            <person name="Hepburn T."/>
            <person name="Howarth C."/>
            <person name="Jen D."/>
            <person name="Larson L."/>
            <person name="Lewis B."/>
            <person name="Mehta T."/>
            <person name="Park D."/>
            <person name="Pearson M."/>
            <person name="Roberts A."/>
            <person name="Saif S."/>
            <person name="Shea T."/>
            <person name="Shenoy N."/>
            <person name="Sisk P."/>
            <person name="Stolte C."/>
            <person name="Sykes S."/>
            <person name="Walk T."/>
            <person name="White J."/>
            <person name="Yandava C."/>
            <person name="Haas B."/>
            <person name="Henn M.R."/>
            <person name="Nusbaum C."/>
            <person name="Birren B."/>
        </authorList>
    </citation>
    <scope>NUCLEOTIDE SEQUENCE [LARGE SCALE GENOMIC DNA]</scope>
    <source>
        <strain evidence="2">NA</strain>
    </source>
</reference>
<dbReference type="AlphaFoldDB" id="J9DKB5"/>
<organism evidence="1 2">
    <name type="scientific">Wuchereria bancrofti</name>
    <dbReference type="NCBI Taxonomy" id="6293"/>
    <lineage>
        <taxon>Eukaryota</taxon>
        <taxon>Metazoa</taxon>
        <taxon>Ecdysozoa</taxon>
        <taxon>Nematoda</taxon>
        <taxon>Chromadorea</taxon>
        <taxon>Rhabditida</taxon>
        <taxon>Spirurina</taxon>
        <taxon>Spiruromorpha</taxon>
        <taxon>Filarioidea</taxon>
        <taxon>Onchocercidae</taxon>
        <taxon>Wuchereria</taxon>
    </lineage>
</organism>
<comment type="caution">
    <text evidence="1">The sequence shown here is derived from an EMBL/GenBank/DDBJ whole genome shotgun (WGS) entry which is preliminary data.</text>
</comment>
<accession>J9DKB5</accession>
<protein>
    <submittedName>
        <fullName evidence="1">Uncharacterized protein</fullName>
    </submittedName>
</protein>
<dbReference type="EMBL" id="ADBV01024855">
    <property type="protein sequence ID" value="EJW69911.1"/>
    <property type="molecule type" value="Genomic_DNA"/>
</dbReference>
<evidence type="ECO:0000313" key="2">
    <source>
        <dbReference type="Proteomes" id="UP000004810"/>
    </source>
</evidence>
<sequence length="59" mass="6929">VYQEGLRIKNILDEAKQNELIPSVLDALLDFHLNFLRRLNQKRMETEVVNSVAKIIYSE</sequence>
<gene>
    <name evidence="1" type="ORF">WUBG_19183</name>
</gene>
<proteinExistence type="predicted"/>
<feature type="non-terminal residue" evidence="1">
    <location>
        <position position="59"/>
    </location>
</feature>
<dbReference type="Proteomes" id="UP000004810">
    <property type="component" value="Unassembled WGS sequence"/>
</dbReference>
<feature type="non-terminal residue" evidence="1">
    <location>
        <position position="1"/>
    </location>
</feature>
<evidence type="ECO:0000313" key="1">
    <source>
        <dbReference type="EMBL" id="EJW69911.1"/>
    </source>
</evidence>
<name>J9DKB5_WUCBA</name>